<sequence length="117" mass="13620">MKKNSKVIVLERNRFAMLVKVHRKSLLMLEVLTYICRIRNIDLVMTLEEVCHVLRMDAAVVEQHRHKGLLRSYEENGLRLYEAADLVRLKAALDMIDIYRRINKAAIIPSSSKSKSK</sequence>
<dbReference type="EMBL" id="CP102294">
    <property type="protein sequence ID" value="UWN56811.1"/>
    <property type="molecule type" value="Genomic_DNA"/>
</dbReference>
<evidence type="ECO:0000313" key="1">
    <source>
        <dbReference type="EMBL" id="UWN56811.1"/>
    </source>
</evidence>
<evidence type="ECO:0000313" key="2">
    <source>
        <dbReference type="Proteomes" id="UP001059295"/>
    </source>
</evidence>
<keyword evidence="2" id="KW-1185">Reference proteome</keyword>
<proteinExistence type="predicted"/>
<name>A0ABY5UXX8_9BACT</name>
<reference evidence="1" key="1">
    <citation type="journal article" date="2022" name="Cell">
        <title>Design, construction, and in vivo augmentation of a complex gut microbiome.</title>
        <authorList>
            <person name="Cheng A.G."/>
            <person name="Ho P.Y."/>
            <person name="Aranda-Diaz A."/>
            <person name="Jain S."/>
            <person name="Yu F.B."/>
            <person name="Meng X."/>
            <person name="Wang M."/>
            <person name="Iakiviak M."/>
            <person name="Nagashima K."/>
            <person name="Zhao A."/>
            <person name="Murugkar P."/>
            <person name="Patil A."/>
            <person name="Atabakhsh K."/>
            <person name="Weakley A."/>
            <person name="Yan J."/>
            <person name="Brumbaugh A.R."/>
            <person name="Higginbottom S."/>
            <person name="Dimas A."/>
            <person name="Shiver A.L."/>
            <person name="Deutschbauer A."/>
            <person name="Neff N."/>
            <person name="Sonnenburg J.L."/>
            <person name="Huang K.C."/>
            <person name="Fischbach M.A."/>
        </authorList>
    </citation>
    <scope>NUCLEOTIDE SEQUENCE</scope>
    <source>
        <strain evidence="1">AP11</strain>
    </source>
</reference>
<dbReference type="Proteomes" id="UP001059295">
    <property type="component" value="Chromosome"/>
</dbReference>
<organism evidence="1 2">
    <name type="scientific">Alistipes ihumii AP11</name>
    <dbReference type="NCBI Taxonomy" id="1211813"/>
    <lineage>
        <taxon>Bacteria</taxon>
        <taxon>Pseudomonadati</taxon>
        <taxon>Bacteroidota</taxon>
        <taxon>Bacteroidia</taxon>
        <taxon>Bacteroidales</taxon>
        <taxon>Rikenellaceae</taxon>
        <taxon>Alistipes</taxon>
    </lineage>
</organism>
<gene>
    <name evidence="1" type="ORF">NQ491_09150</name>
</gene>
<dbReference type="RefSeq" id="WP_019245879.1">
    <property type="nucleotide sequence ID" value="NZ_CAPH01000012.1"/>
</dbReference>
<dbReference type="GeneID" id="82891898"/>
<protein>
    <recommendedName>
        <fullName evidence="3">HTH merR-type domain-containing protein</fullName>
    </recommendedName>
</protein>
<evidence type="ECO:0008006" key="3">
    <source>
        <dbReference type="Google" id="ProtNLM"/>
    </source>
</evidence>
<accession>A0ABY5UXX8</accession>